<gene>
    <name evidence="1" type="ORF">MN202_15615</name>
</gene>
<keyword evidence="1" id="KW-0808">Transferase</keyword>
<sequence>MMQLKSDDKQNGADNTQDAVTESVHISEHFSHFLQPQLADTAQLKMEVYRLRHQIYCEELHFEETNADKIEKDAFDDRAVHCVIRHLQSQRLAGTVRLITSTADDELLPLEQYCSAALGNPALAPSRFERHEICEISRLAVPSSFRKREVDQYEGAATGVLNEKTFSSHEFRCFPYIPICLYLSAAAMSYRTRRYHAFVMMEPLLARSMSFVGIKFKQVGDTIEFHGQRAAYYVDSRELKQTLKPLYLNLLNMVEKEIFGDKQS</sequence>
<keyword evidence="1" id="KW-0012">Acyltransferase</keyword>
<dbReference type="InterPro" id="IPR022484">
    <property type="entry name" value="PEP-CTERM/exosrtase_acylTfrase"/>
</dbReference>
<dbReference type="GO" id="GO:0016746">
    <property type="term" value="F:acyltransferase activity"/>
    <property type="evidence" value="ECO:0007669"/>
    <property type="project" value="UniProtKB-KW"/>
</dbReference>
<dbReference type="Pfam" id="PF13444">
    <property type="entry name" value="Acetyltransf_5"/>
    <property type="match status" value="1"/>
</dbReference>
<dbReference type="EMBL" id="JALAAR010000014">
    <property type="protein sequence ID" value="MEH8018670.1"/>
    <property type="molecule type" value="Genomic_DNA"/>
</dbReference>
<name>A0ABU8C9Q0_9GAMM</name>
<dbReference type="RefSeq" id="WP_335737071.1">
    <property type="nucleotide sequence ID" value="NZ_JALAAR010000014.1"/>
</dbReference>
<dbReference type="SUPFAM" id="SSF55729">
    <property type="entry name" value="Acyl-CoA N-acyltransferases (Nat)"/>
    <property type="match status" value="1"/>
</dbReference>
<keyword evidence="2" id="KW-1185">Reference proteome</keyword>
<evidence type="ECO:0000313" key="1">
    <source>
        <dbReference type="EMBL" id="MEH8018670.1"/>
    </source>
</evidence>
<proteinExistence type="predicted"/>
<reference evidence="1 2" key="1">
    <citation type="journal article" date="2023" name="Ecotoxicol. Environ. Saf.">
        <title>Mercury remediation potential of mercury-resistant strain Rheinheimera metallidurans sp. nov. isolated from a municipal waste dumping site.</title>
        <authorList>
            <person name="Yadav V."/>
            <person name="Manjhi A."/>
            <person name="Vadakedath N."/>
        </authorList>
    </citation>
    <scope>NUCLEOTIDE SEQUENCE [LARGE SCALE GENOMIC DNA]</scope>
    <source>
        <strain evidence="1 2">E-49</strain>
    </source>
</reference>
<protein>
    <submittedName>
        <fullName evidence="1">PEP-CTERM/exosortase system-associated acyltransferase</fullName>
    </submittedName>
</protein>
<dbReference type="NCBIfam" id="TIGR03694">
    <property type="entry name" value="exosort_acyl"/>
    <property type="match status" value="1"/>
</dbReference>
<evidence type="ECO:0000313" key="2">
    <source>
        <dbReference type="Proteomes" id="UP001375382"/>
    </source>
</evidence>
<organism evidence="1 2">
    <name type="scientific">Rheinheimera muenzenbergensis</name>
    <dbReference type="NCBI Taxonomy" id="1193628"/>
    <lineage>
        <taxon>Bacteria</taxon>
        <taxon>Pseudomonadati</taxon>
        <taxon>Pseudomonadota</taxon>
        <taxon>Gammaproteobacteria</taxon>
        <taxon>Chromatiales</taxon>
        <taxon>Chromatiaceae</taxon>
        <taxon>Rheinheimera</taxon>
    </lineage>
</organism>
<dbReference type="Proteomes" id="UP001375382">
    <property type="component" value="Unassembled WGS sequence"/>
</dbReference>
<dbReference type="InterPro" id="IPR016181">
    <property type="entry name" value="Acyl_CoA_acyltransferase"/>
</dbReference>
<dbReference type="Gene3D" id="3.40.630.30">
    <property type="match status" value="1"/>
</dbReference>
<accession>A0ABU8C9Q0</accession>
<comment type="caution">
    <text evidence="1">The sequence shown here is derived from an EMBL/GenBank/DDBJ whole genome shotgun (WGS) entry which is preliminary data.</text>
</comment>